<dbReference type="GO" id="GO:0005737">
    <property type="term" value="C:cytoplasm"/>
    <property type="evidence" value="ECO:0007669"/>
    <property type="project" value="TreeGrafter"/>
</dbReference>
<protein>
    <recommendedName>
        <fullName evidence="1">ribose-phosphate diphosphokinase</fullName>
        <ecNumber evidence="1">2.7.6.1</ecNumber>
    </recommendedName>
</protein>
<dbReference type="GO" id="GO:0006015">
    <property type="term" value="P:5-phosphoribose 1-diphosphate biosynthetic process"/>
    <property type="evidence" value="ECO:0007669"/>
    <property type="project" value="TreeGrafter"/>
</dbReference>
<dbReference type="Gene3D" id="3.40.50.2020">
    <property type="match status" value="2"/>
</dbReference>
<keyword evidence="3" id="KW-0545">Nucleotide biosynthesis</keyword>
<evidence type="ECO:0000256" key="6">
    <source>
        <dbReference type="ARBA" id="ARBA00022840"/>
    </source>
</evidence>
<gene>
    <name evidence="9" type="ORF">SAMN06265370_12924</name>
</gene>
<evidence type="ECO:0000256" key="2">
    <source>
        <dbReference type="ARBA" id="ARBA00022679"/>
    </source>
</evidence>
<comment type="catalytic activity">
    <reaction evidence="7">
        <text>D-ribose 5-phosphate + ATP = 5-phospho-alpha-D-ribose 1-diphosphate + AMP + H(+)</text>
        <dbReference type="Rhea" id="RHEA:15609"/>
        <dbReference type="ChEBI" id="CHEBI:15378"/>
        <dbReference type="ChEBI" id="CHEBI:30616"/>
        <dbReference type="ChEBI" id="CHEBI:58017"/>
        <dbReference type="ChEBI" id="CHEBI:78346"/>
        <dbReference type="ChEBI" id="CHEBI:456215"/>
        <dbReference type="EC" id="2.7.6.1"/>
    </reaction>
</comment>
<dbReference type="PANTHER" id="PTHR10210:SF32">
    <property type="entry name" value="RIBOSE-PHOSPHATE PYROPHOSPHOKINASE 2"/>
    <property type="match status" value="1"/>
</dbReference>
<dbReference type="Pfam" id="PF13793">
    <property type="entry name" value="Pribosyltran_N"/>
    <property type="match status" value="1"/>
</dbReference>
<evidence type="ECO:0000256" key="4">
    <source>
        <dbReference type="ARBA" id="ARBA00022741"/>
    </source>
</evidence>
<dbReference type="SUPFAM" id="SSF53271">
    <property type="entry name" value="PRTase-like"/>
    <property type="match status" value="1"/>
</dbReference>
<dbReference type="RefSeq" id="WP_089273574.1">
    <property type="nucleotide sequence ID" value="NZ_FZNN01000029.1"/>
</dbReference>
<evidence type="ECO:0000313" key="9">
    <source>
        <dbReference type="EMBL" id="SNR81367.1"/>
    </source>
</evidence>
<dbReference type="NCBIfam" id="TIGR01251">
    <property type="entry name" value="ribP_PPkin"/>
    <property type="match status" value="1"/>
</dbReference>
<dbReference type="Pfam" id="PF14572">
    <property type="entry name" value="Pribosyl_synth"/>
    <property type="match status" value="1"/>
</dbReference>
<proteinExistence type="predicted"/>
<evidence type="ECO:0000313" key="10">
    <source>
        <dbReference type="Proteomes" id="UP000198417"/>
    </source>
</evidence>
<dbReference type="GO" id="GO:0016301">
    <property type="term" value="F:kinase activity"/>
    <property type="evidence" value="ECO:0007669"/>
    <property type="project" value="UniProtKB-KW"/>
</dbReference>
<dbReference type="GO" id="GO:0005524">
    <property type="term" value="F:ATP binding"/>
    <property type="evidence" value="ECO:0007669"/>
    <property type="project" value="UniProtKB-KW"/>
</dbReference>
<dbReference type="InterPro" id="IPR000836">
    <property type="entry name" value="PRTase_dom"/>
</dbReference>
<keyword evidence="2" id="KW-0808">Transferase</keyword>
<dbReference type="EC" id="2.7.6.1" evidence="1"/>
<evidence type="ECO:0000256" key="3">
    <source>
        <dbReference type="ARBA" id="ARBA00022727"/>
    </source>
</evidence>
<evidence type="ECO:0000259" key="8">
    <source>
        <dbReference type="Pfam" id="PF13793"/>
    </source>
</evidence>
<keyword evidence="10" id="KW-1185">Reference proteome</keyword>
<dbReference type="GO" id="GO:0000287">
    <property type="term" value="F:magnesium ion binding"/>
    <property type="evidence" value="ECO:0007669"/>
    <property type="project" value="InterPro"/>
</dbReference>
<dbReference type="SMART" id="SM01400">
    <property type="entry name" value="Pribosyltran_N"/>
    <property type="match status" value="1"/>
</dbReference>
<dbReference type="GO" id="GO:0002189">
    <property type="term" value="C:ribose phosphate diphosphokinase complex"/>
    <property type="evidence" value="ECO:0007669"/>
    <property type="project" value="TreeGrafter"/>
</dbReference>
<dbReference type="InterPro" id="IPR005946">
    <property type="entry name" value="Rib-P_diPkinase"/>
</dbReference>
<evidence type="ECO:0000256" key="1">
    <source>
        <dbReference type="ARBA" id="ARBA00013247"/>
    </source>
</evidence>
<keyword evidence="5 9" id="KW-0418">Kinase</keyword>
<feature type="domain" description="Ribose-phosphate pyrophosphokinase N-terminal" evidence="8">
    <location>
        <begin position="1"/>
        <end position="119"/>
    </location>
</feature>
<dbReference type="AlphaFoldDB" id="A0A238ZDE9"/>
<keyword evidence="4" id="KW-0547">Nucleotide-binding</keyword>
<sequence>MQVFALNESLHLGQGIAASIGIDLSELEHRDFSDGESKIRPMVSVRGQDVYVVQSLFAEPDLGVHDKLGRLLFLIATMRDHGAARVTAVVPYLAYARKDRRTKPRDPLTTRYVAQLFEAVRCDCIVTLEVHNTAAFENAFRCQTVHLELGDVFREKMSWQDDSQRLVVVSPDPGGVKRAQLFREALEQRLGQPVGFGFMDKRRSAGLMTHGEMTGDFAGASVLIVDDMIASGGTMLTAAGECRQRGAAKVYAMAAHGLFTGDTTALFSGDLIERVFVTDSIAPYRLPLGDKTARFEIATTAQVFADTVKRLSIGQR</sequence>
<dbReference type="OrthoDB" id="324294at2"/>
<dbReference type="PANTHER" id="PTHR10210">
    <property type="entry name" value="RIBOSE-PHOSPHATE DIPHOSPHOKINASE FAMILY MEMBER"/>
    <property type="match status" value="1"/>
</dbReference>
<dbReference type="FunFam" id="3.40.50.2020:FF:000014">
    <property type="entry name" value="Ribose-phosphate pyrophosphokinase 1"/>
    <property type="match status" value="1"/>
</dbReference>
<name>A0A238ZDE9_9RHOB</name>
<dbReference type="GO" id="GO:0004749">
    <property type="term" value="F:ribose phosphate diphosphokinase activity"/>
    <property type="evidence" value="ECO:0007669"/>
    <property type="project" value="UniProtKB-EC"/>
</dbReference>
<keyword evidence="6" id="KW-0067">ATP-binding</keyword>
<dbReference type="InterPro" id="IPR029099">
    <property type="entry name" value="Pribosyltran_N"/>
</dbReference>
<dbReference type="Proteomes" id="UP000198417">
    <property type="component" value="Unassembled WGS sequence"/>
</dbReference>
<dbReference type="EMBL" id="FZNN01000029">
    <property type="protein sequence ID" value="SNR81367.1"/>
    <property type="molecule type" value="Genomic_DNA"/>
</dbReference>
<reference evidence="9 10" key="1">
    <citation type="submission" date="2017-06" db="EMBL/GenBank/DDBJ databases">
        <authorList>
            <person name="Kim H.J."/>
            <person name="Triplett B.A."/>
        </authorList>
    </citation>
    <scope>NUCLEOTIDE SEQUENCE [LARGE SCALE GENOMIC DNA]</scope>
    <source>
        <strain evidence="9 10">DSM 29052</strain>
    </source>
</reference>
<dbReference type="InterPro" id="IPR029057">
    <property type="entry name" value="PRTase-like"/>
</dbReference>
<evidence type="ECO:0000256" key="7">
    <source>
        <dbReference type="ARBA" id="ARBA00049535"/>
    </source>
</evidence>
<organism evidence="9 10">
    <name type="scientific">Puniceibacterium sediminis</name>
    <dbReference type="NCBI Taxonomy" id="1608407"/>
    <lineage>
        <taxon>Bacteria</taxon>
        <taxon>Pseudomonadati</taxon>
        <taxon>Pseudomonadota</taxon>
        <taxon>Alphaproteobacteria</taxon>
        <taxon>Rhodobacterales</taxon>
        <taxon>Paracoccaceae</taxon>
        <taxon>Puniceibacterium</taxon>
    </lineage>
</organism>
<dbReference type="CDD" id="cd06223">
    <property type="entry name" value="PRTases_typeI"/>
    <property type="match status" value="1"/>
</dbReference>
<evidence type="ECO:0000256" key="5">
    <source>
        <dbReference type="ARBA" id="ARBA00022777"/>
    </source>
</evidence>
<accession>A0A238ZDE9</accession>
<dbReference type="GO" id="GO:0006164">
    <property type="term" value="P:purine nucleotide biosynthetic process"/>
    <property type="evidence" value="ECO:0007669"/>
    <property type="project" value="TreeGrafter"/>
</dbReference>